<reference evidence="1 2" key="2">
    <citation type="journal article" date="2012" name="PLoS Pathog.">
        <title>Diverse lifestyles and strategies of plant pathogenesis encoded in the genomes of eighteen Dothideomycetes fungi.</title>
        <authorList>
            <person name="Ohm R.A."/>
            <person name="Feau N."/>
            <person name="Henrissat B."/>
            <person name="Schoch C.L."/>
            <person name="Horwitz B.A."/>
            <person name="Barry K.W."/>
            <person name="Condon B.J."/>
            <person name="Copeland A.C."/>
            <person name="Dhillon B."/>
            <person name="Glaser F."/>
            <person name="Hesse C.N."/>
            <person name="Kosti I."/>
            <person name="LaButti K."/>
            <person name="Lindquist E.A."/>
            <person name="Lucas S."/>
            <person name="Salamov A.A."/>
            <person name="Bradshaw R.E."/>
            <person name="Ciuffetti L."/>
            <person name="Hamelin R.C."/>
            <person name="Kema G.H.J."/>
            <person name="Lawrence C."/>
            <person name="Scott J.A."/>
            <person name="Spatafora J.W."/>
            <person name="Turgeon B.G."/>
            <person name="de Wit P.J.G.M."/>
            <person name="Zhong S."/>
            <person name="Goodwin S.B."/>
            <person name="Grigoriev I.V."/>
        </authorList>
    </citation>
    <scope>NUCLEOTIDE SEQUENCE [LARGE SCALE GENOMIC DNA]</scope>
    <source>
        <strain evidence="2">NZE10 / CBS 128990</strain>
    </source>
</reference>
<dbReference type="EMBL" id="KB446544">
    <property type="protein sequence ID" value="EME40138.1"/>
    <property type="molecule type" value="Genomic_DNA"/>
</dbReference>
<protein>
    <submittedName>
        <fullName evidence="1">Uncharacterized protein</fullName>
    </submittedName>
</protein>
<evidence type="ECO:0000313" key="2">
    <source>
        <dbReference type="Proteomes" id="UP000016933"/>
    </source>
</evidence>
<gene>
    <name evidence="1" type="ORF">DOTSEDRAFT_74841</name>
</gene>
<dbReference type="AlphaFoldDB" id="N1PCE2"/>
<accession>N1PCE2</accession>
<name>N1PCE2_DOTSN</name>
<dbReference type="Proteomes" id="UP000016933">
    <property type="component" value="Unassembled WGS sequence"/>
</dbReference>
<reference evidence="2" key="1">
    <citation type="journal article" date="2012" name="PLoS Genet.">
        <title>The genomes of the fungal plant pathogens Cladosporium fulvum and Dothistroma septosporum reveal adaptation to different hosts and lifestyles but also signatures of common ancestry.</title>
        <authorList>
            <person name="de Wit P.J.G.M."/>
            <person name="van der Burgt A."/>
            <person name="Oekmen B."/>
            <person name="Stergiopoulos I."/>
            <person name="Abd-Elsalam K.A."/>
            <person name="Aerts A.L."/>
            <person name="Bahkali A.H."/>
            <person name="Beenen H.G."/>
            <person name="Chettri P."/>
            <person name="Cox M.P."/>
            <person name="Datema E."/>
            <person name="de Vries R.P."/>
            <person name="Dhillon B."/>
            <person name="Ganley A.R."/>
            <person name="Griffiths S.A."/>
            <person name="Guo Y."/>
            <person name="Hamelin R.C."/>
            <person name="Henrissat B."/>
            <person name="Kabir M.S."/>
            <person name="Jashni M.K."/>
            <person name="Kema G."/>
            <person name="Klaubauf S."/>
            <person name="Lapidus A."/>
            <person name="Levasseur A."/>
            <person name="Lindquist E."/>
            <person name="Mehrabi R."/>
            <person name="Ohm R.A."/>
            <person name="Owen T.J."/>
            <person name="Salamov A."/>
            <person name="Schwelm A."/>
            <person name="Schijlen E."/>
            <person name="Sun H."/>
            <person name="van den Burg H.A."/>
            <person name="van Ham R.C.H.J."/>
            <person name="Zhang S."/>
            <person name="Goodwin S.B."/>
            <person name="Grigoriev I.V."/>
            <person name="Collemare J."/>
            <person name="Bradshaw R.E."/>
        </authorList>
    </citation>
    <scope>NUCLEOTIDE SEQUENCE [LARGE SCALE GENOMIC DNA]</scope>
    <source>
        <strain evidence="2">NZE10 / CBS 128990</strain>
    </source>
</reference>
<proteinExistence type="predicted"/>
<organism evidence="1 2">
    <name type="scientific">Dothistroma septosporum (strain NZE10 / CBS 128990)</name>
    <name type="common">Red band needle blight fungus</name>
    <name type="synonym">Mycosphaerella pini</name>
    <dbReference type="NCBI Taxonomy" id="675120"/>
    <lineage>
        <taxon>Eukaryota</taxon>
        <taxon>Fungi</taxon>
        <taxon>Dikarya</taxon>
        <taxon>Ascomycota</taxon>
        <taxon>Pezizomycotina</taxon>
        <taxon>Dothideomycetes</taxon>
        <taxon>Dothideomycetidae</taxon>
        <taxon>Mycosphaerellales</taxon>
        <taxon>Mycosphaerellaceae</taxon>
        <taxon>Dothistroma</taxon>
    </lineage>
</organism>
<evidence type="ECO:0000313" key="1">
    <source>
        <dbReference type="EMBL" id="EME40138.1"/>
    </source>
</evidence>
<dbReference type="HOGENOM" id="CLU_2196887_0_0_1"/>
<sequence length="108" mass="12415">MSSSYSLTRHKLFSAALLTLYLNVSPKPAEHYEDRSQSVSGQRVLVLVQDTTVSRLRCQLYRKDRRQEGHICGQNSQTLCRLNYIHDGCRIVRNKSKDSYDQGRVVAL</sequence>
<keyword evidence="2" id="KW-1185">Reference proteome</keyword>